<protein>
    <recommendedName>
        <fullName evidence="7">Thioredoxin reductase</fullName>
        <ecNumber evidence="7">1.8.1.9</ecNumber>
    </recommendedName>
</protein>
<dbReference type="GO" id="GO:0005737">
    <property type="term" value="C:cytoplasm"/>
    <property type="evidence" value="ECO:0007669"/>
    <property type="project" value="InterPro"/>
</dbReference>
<evidence type="ECO:0000256" key="7">
    <source>
        <dbReference type="RuleBase" id="RU003880"/>
    </source>
</evidence>
<dbReference type="EMBL" id="FP565814">
    <property type="protein sequence ID" value="CBH25796.1"/>
    <property type="molecule type" value="Genomic_DNA"/>
</dbReference>
<keyword evidence="5" id="KW-1015">Disulfide bond</keyword>
<dbReference type="InterPro" id="IPR023753">
    <property type="entry name" value="FAD/NAD-binding_dom"/>
</dbReference>
<dbReference type="InterPro" id="IPR008255">
    <property type="entry name" value="Pyr_nucl-diS_OxRdtase_2_AS"/>
</dbReference>
<evidence type="ECO:0000256" key="4">
    <source>
        <dbReference type="ARBA" id="ARBA00023002"/>
    </source>
</evidence>
<evidence type="ECO:0000256" key="5">
    <source>
        <dbReference type="ARBA" id="ARBA00023157"/>
    </source>
</evidence>
<dbReference type="PATRIC" id="fig|761659.10.peg.3134"/>
<dbReference type="KEGG" id="srm:SRM_02875"/>
<dbReference type="PRINTS" id="PR00368">
    <property type="entry name" value="FADPNR"/>
</dbReference>
<reference evidence="10 11" key="1">
    <citation type="journal article" date="2010" name="ISME J.">
        <title>Fine-scale evolution: genomic, phenotypic and ecological differentiation in two coexisting Salinibacter ruber strains.</title>
        <authorList>
            <person name="Pena A."/>
            <person name="Teeling H."/>
            <person name="Huerta-Cepas J."/>
            <person name="Santos F."/>
            <person name="Yarza P."/>
            <person name="Brito-Echeverria J."/>
            <person name="Lucio M."/>
            <person name="Schmitt-Kopplin P."/>
            <person name="Meseguer I."/>
            <person name="Schenowitz C."/>
            <person name="Dossat C."/>
            <person name="Barbe V."/>
            <person name="Dopazo J."/>
            <person name="Rossello-Mora R."/>
            <person name="Schuler M."/>
            <person name="Glockner F.O."/>
            <person name="Amann R."/>
            <person name="Gabaldon T."/>
            <person name="Anton J."/>
        </authorList>
    </citation>
    <scope>NUCLEOTIDE SEQUENCE [LARGE SCALE GENOMIC DNA]</scope>
    <source>
        <strain evidence="10 11">M8</strain>
    </source>
</reference>
<dbReference type="InterPro" id="IPR005982">
    <property type="entry name" value="Thioredox_Rdtase"/>
</dbReference>
<dbReference type="PRINTS" id="PR00469">
    <property type="entry name" value="PNDRDTASEII"/>
</dbReference>
<comment type="subunit">
    <text evidence="7">Homodimer.</text>
</comment>
<keyword evidence="3 7" id="KW-0274">FAD</keyword>
<dbReference type="SUPFAM" id="SSF51905">
    <property type="entry name" value="FAD/NAD(P)-binding domain"/>
    <property type="match status" value="1"/>
</dbReference>
<keyword evidence="6 7" id="KW-0676">Redox-active center</keyword>
<dbReference type="Proteomes" id="UP000000933">
    <property type="component" value="Chromosome"/>
</dbReference>
<gene>
    <name evidence="10" type="primary">trxB</name>
    <name evidence="10" type="ordered locus">SRM_02875</name>
</gene>
<evidence type="ECO:0000256" key="3">
    <source>
        <dbReference type="ARBA" id="ARBA00022827"/>
    </source>
</evidence>
<organism evidence="10 11">
    <name type="scientific">Salinibacter ruber (strain M8)</name>
    <dbReference type="NCBI Taxonomy" id="761659"/>
    <lineage>
        <taxon>Bacteria</taxon>
        <taxon>Pseudomonadati</taxon>
        <taxon>Rhodothermota</taxon>
        <taxon>Rhodothermia</taxon>
        <taxon>Rhodothermales</taxon>
        <taxon>Salinibacteraceae</taxon>
        <taxon>Salinibacter</taxon>
    </lineage>
</organism>
<evidence type="ECO:0000256" key="6">
    <source>
        <dbReference type="ARBA" id="ARBA00023284"/>
    </source>
</evidence>
<evidence type="ECO:0000256" key="8">
    <source>
        <dbReference type="RuleBase" id="RU003881"/>
    </source>
</evidence>
<evidence type="ECO:0000313" key="10">
    <source>
        <dbReference type="EMBL" id="CBH25796.1"/>
    </source>
</evidence>
<evidence type="ECO:0000256" key="1">
    <source>
        <dbReference type="ARBA" id="ARBA00009333"/>
    </source>
</evidence>
<dbReference type="InterPro" id="IPR050097">
    <property type="entry name" value="Ferredoxin-NADP_redctase_2"/>
</dbReference>
<comment type="similarity">
    <text evidence="1 7">Belongs to the class-II pyridine nucleotide-disulfide oxidoreductase family.</text>
</comment>
<sequence length="372" mass="40225">MPAPFARSVLTFSTALMHENGALANGNQTNGHQHPDLAAFEDVDFSEAEMRDVVVIGTGPAGWTAALYTARADLSPLIFMGPEPGGQLTTTTDVENYPGFPEGLMGPEMMDRFQDQAERFGTESRYGTVTHVDFRERPFRLLIGGETPVYAQTAIISTGASARYLGLENEQRLIGKGVSACATCDGSFFRGETVAVVGGGDSAMEESTFLTKFAEKVYVLHRREELRASEIMQRRAFENDKIEFVWNTEVIDVLGESAVEGIEVINNETGETRVMGDVTGFFLAIGHTPNTGPFEGWVQMDETGYIQTEGASTYTDVPGVFACGDAQDSTYRQAVTAAGTGCKAAIDAERWLSEHGAAEAPRADANRQPVEA</sequence>
<accession>D5HCP1</accession>
<dbReference type="AlphaFoldDB" id="D5HCP1"/>
<name>D5HCP1_SALRM</name>
<evidence type="ECO:0000313" key="11">
    <source>
        <dbReference type="Proteomes" id="UP000000933"/>
    </source>
</evidence>
<evidence type="ECO:0000259" key="9">
    <source>
        <dbReference type="Pfam" id="PF07992"/>
    </source>
</evidence>
<evidence type="ECO:0000256" key="2">
    <source>
        <dbReference type="ARBA" id="ARBA00022630"/>
    </source>
</evidence>
<proteinExistence type="inferred from homology"/>
<dbReference type="HOGENOM" id="CLU_031864_5_1_10"/>
<dbReference type="PANTHER" id="PTHR48105">
    <property type="entry name" value="THIOREDOXIN REDUCTASE 1-RELATED-RELATED"/>
    <property type="match status" value="1"/>
</dbReference>
<comment type="catalytic activity">
    <reaction evidence="7">
        <text>[thioredoxin]-dithiol + NADP(+) = [thioredoxin]-disulfide + NADPH + H(+)</text>
        <dbReference type="Rhea" id="RHEA:20345"/>
        <dbReference type="Rhea" id="RHEA-COMP:10698"/>
        <dbReference type="Rhea" id="RHEA-COMP:10700"/>
        <dbReference type="ChEBI" id="CHEBI:15378"/>
        <dbReference type="ChEBI" id="CHEBI:29950"/>
        <dbReference type="ChEBI" id="CHEBI:50058"/>
        <dbReference type="ChEBI" id="CHEBI:57783"/>
        <dbReference type="ChEBI" id="CHEBI:58349"/>
        <dbReference type="EC" id="1.8.1.9"/>
    </reaction>
</comment>
<dbReference type="Pfam" id="PF07992">
    <property type="entry name" value="Pyr_redox_2"/>
    <property type="match status" value="1"/>
</dbReference>
<keyword evidence="4 7" id="KW-0560">Oxidoreductase</keyword>
<dbReference type="RefSeq" id="WP_013062814.1">
    <property type="nucleotide sequence ID" value="NC_014032.1"/>
</dbReference>
<feature type="domain" description="FAD/NAD(P)-binding" evidence="9">
    <location>
        <begin position="52"/>
        <end position="341"/>
    </location>
</feature>
<keyword evidence="2 7" id="KW-0285">Flavoprotein</keyword>
<keyword evidence="8" id="KW-0521">NADP</keyword>
<dbReference type="GO" id="GO:0004791">
    <property type="term" value="F:thioredoxin-disulfide reductase (NADPH) activity"/>
    <property type="evidence" value="ECO:0007669"/>
    <property type="project" value="UniProtKB-UniRule"/>
</dbReference>
<dbReference type="InterPro" id="IPR036188">
    <property type="entry name" value="FAD/NAD-bd_sf"/>
</dbReference>
<dbReference type="Gene3D" id="3.50.50.60">
    <property type="entry name" value="FAD/NAD(P)-binding domain"/>
    <property type="match status" value="2"/>
</dbReference>
<dbReference type="NCBIfam" id="TIGR01292">
    <property type="entry name" value="TRX_reduct"/>
    <property type="match status" value="1"/>
</dbReference>
<dbReference type="EC" id="1.8.1.9" evidence="7"/>
<dbReference type="PROSITE" id="PS00573">
    <property type="entry name" value="PYRIDINE_REDOX_2"/>
    <property type="match status" value="1"/>
</dbReference>
<comment type="cofactor">
    <cofactor evidence="8">
        <name>FAD</name>
        <dbReference type="ChEBI" id="CHEBI:57692"/>
    </cofactor>
    <text evidence="8">Binds 1 FAD per subunit.</text>
</comment>
<dbReference type="GO" id="GO:0019430">
    <property type="term" value="P:removal of superoxide radicals"/>
    <property type="evidence" value="ECO:0007669"/>
    <property type="project" value="UniProtKB-UniRule"/>
</dbReference>
<reference evidence="11" key="2">
    <citation type="submission" date="2010-04" db="EMBL/GenBank/DDBJ databases">
        <title>Genome sequence of Salinibacter ruber M8.</title>
        <authorList>
            <consortium name="Genoscope"/>
        </authorList>
    </citation>
    <scope>NUCLEOTIDE SEQUENCE [LARGE SCALE GENOMIC DNA]</scope>
    <source>
        <strain evidence="11">M8</strain>
    </source>
</reference>